<dbReference type="InterPro" id="IPR001638">
    <property type="entry name" value="Solute-binding_3/MltF_N"/>
</dbReference>
<dbReference type="Pfam" id="PF00497">
    <property type="entry name" value="SBP_bac_3"/>
    <property type="match status" value="1"/>
</dbReference>
<keyword evidence="1 2" id="KW-0732">Signal</keyword>
<evidence type="ECO:0000259" key="3">
    <source>
        <dbReference type="SMART" id="SM00062"/>
    </source>
</evidence>
<feature type="signal peptide" evidence="2">
    <location>
        <begin position="1"/>
        <end position="27"/>
    </location>
</feature>
<reference evidence="4" key="1">
    <citation type="submission" date="2021-04" db="EMBL/GenBank/DDBJ databases">
        <title>Pseudaminobacter soli sp. nov., isolated from paddy soil contaminated by heavy metals.</title>
        <authorList>
            <person name="Zhang K."/>
        </authorList>
    </citation>
    <scope>NUCLEOTIDE SEQUENCE</scope>
    <source>
        <strain evidence="4">19-2017</strain>
    </source>
</reference>
<dbReference type="PANTHER" id="PTHR35936:SF17">
    <property type="entry name" value="ARGININE-BINDING EXTRACELLULAR PROTEIN ARTP"/>
    <property type="match status" value="1"/>
</dbReference>
<proteinExistence type="predicted"/>
<keyword evidence="5" id="KW-1185">Reference proteome</keyword>
<accession>A0A942DVX1</accession>
<dbReference type="Proteomes" id="UP000680348">
    <property type="component" value="Unassembled WGS sequence"/>
</dbReference>
<dbReference type="SUPFAM" id="SSF53850">
    <property type="entry name" value="Periplasmic binding protein-like II"/>
    <property type="match status" value="1"/>
</dbReference>
<feature type="domain" description="Solute-binding protein family 3/N-terminal" evidence="3">
    <location>
        <begin position="38"/>
        <end position="257"/>
    </location>
</feature>
<evidence type="ECO:0000256" key="1">
    <source>
        <dbReference type="ARBA" id="ARBA00022729"/>
    </source>
</evidence>
<evidence type="ECO:0000256" key="2">
    <source>
        <dbReference type="SAM" id="SignalP"/>
    </source>
</evidence>
<dbReference type="RefSeq" id="WP_188253400.1">
    <property type="nucleotide sequence ID" value="NZ_JABVCF010000002.1"/>
</dbReference>
<gene>
    <name evidence="4" type="ORF">KEU06_04210</name>
</gene>
<name>A0A942DVX1_9HYPH</name>
<organism evidence="4 5">
    <name type="scientific">Pseudaminobacter soli</name>
    <name type="common">ex Zhang et al. 2022</name>
    <dbReference type="NCBI Taxonomy" id="2831468"/>
    <lineage>
        <taxon>Bacteria</taxon>
        <taxon>Pseudomonadati</taxon>
        <taxon>Pseudomonadota</taxon>
        <taxon>Alphaproteobacteria</taxon>
        <taxon>Hyphomicrobiales</taxon>
        <taxon>Phyllobacteriaceae</taxon>
        <taxon>Pseudaminobacter</taxon>
    </lineage>
</organism>
<dbReference type="PANTHER" id="PTHR35936">
    <property type="entry name" value="MEMBRANE-BOUND LYTIC MUREIN TRANSGLYCOSYLASE F"/>
    <property type="match status" value="1"/>
</dbReference>
<dbReference type="Gene3D" id="3.40.190.10">
    <property type="entry name" value="Periplasmic binding protein-like II"/>
    <property type="match status" value="2"/>
</dbReference>
<dbReference type="SMART" id="SM00062">
    <property type="entry name" value="PBPb"/>
    <property type="match status" value="1"/>
</dbReference>
<dbReference type="EMBL" id="JAGWCR010000002">
    <property type="protein sequence ID" value="MBS3647833.1"/>
    <property type="molecule type" value="Genomic_DNA"/>
</dbReference>
<feature type="chain" id="PRO_5036843171" evidence="2">
    <location>
        <begin position="28"/>
        <end position="267"/>
    </location>
</feature>
<sequence length="267" mass="28119">MNIFKKTAAIAASMALLAGLALSGASAQTTEEIKARGSINIGMLVDFPPFGIINEQGNPDGYDADVAKLLAEDLGVTANIVPVTGPNRIPYLISNQVDVLVASLGITEERAKQVAFSQPYAGIEIFVVGDVNVGVDDAAGLSGKNVGVARASTQDTAITEIAPDDAKIQRFDDDAAAVQALISGQVPLIGASNTVIAQIQKVAPGRFEPKFSLRQQSQAIAARPGADEFMAYINDFLTRKKESGELNAIHEKWLDAPLPEFVAKTAK</sequence>
<dbReference type="AlphaFoldDB" id="A0A942DVX1"/>
<protein>
    <submittedName>
        <fullName evidence="4">Transporter substrate-binding domain-containing protein</fullName>
    </submittedName>
</protein>
<evidence type="ECO:0000313" key="4">
    <source>
        <dbReference type="EMBL" id="MBS3647833.1"/>
    </source>
</evidence>
<comment type="caution">
    <text evidence="4">The sequence shown here is derived from an EMBL/GenBank/DDBJ whole genome shotgun (WGS) entry which is preliminary data.</text>
</comment>
<dbReference type="CDD" id="cd01072">
    <property type="entry name" value="PBP2_SMa0082_like"/>
    <property type="match status" value="1"/>
</dbReference>
<evidence type="ECO:0000313" key="5">
    <source>
        <dbReference type="Proteomes" id="UP000680348"/>
    </source>
</evidence>